<dbReference type="AlphaFoldDB" id="A0A2A5B2P8"/>
<evidence type="ECO:0000256" key="8">
    <source>
        <dbReference type="SAM" id="Phobius"/>
    </source>
</evidence>
<evidence type="ECO:0000256" key="7">
    <source>
        <dbReference type="ARBA" id="ARBA00023303"/>
    </source>
</evidence>
<dbReference type="InterPro" id="IPR003280">
    <property type="entry name" value="2pore_dom_K_chnl"/>
</dbReference>
<evidence type="ECO:0000256" key="5">
    <source>
        <dbReference type="ARBA" id="ARBA00023065"/>
    </source>
</evidence>
<feature type="domain" description="Potassium channel" evidence="9">
    <location>
        <begin position="3"/>
        <end position="70"/>
    </location>
</feature>
<dbReference type="PANTHER" id="PTHR11003:SF334">
    <property type="entry name" value="FI03418P"/>
    <property type="match status" value="1"/>
</dbReference>
<evidence type="ECO:0000256" key="1">
    <source>
        <dbReference type="ARBA" id="ARBA00004141"/>
    </source>
</evidence>
<dbReference type="SUPFAM" id="SSF81324">
    <property type="entry name" value="Voltage-gated potassium channels"/>
    <property type="match status" value="1"/>
</dbReference>
<dbReference type="EMBL" id="NVVJ01000016">
    <property type="protein sequence ID" value="PCJ25611.1"/>
    <property type="molecule type" value="Genomic_DNA"/>
</dbReference>
<evidence type="ECO:0000256" key="4">
    <source>
        <dbReference type="ARBA" id="ARBA00022989"/>
    </source>
</evidence>
<dbReference type="Gene3D" id="1.10.287.70">
    <property type="match status" value="1"/>
</dbReference>
<dbReference type="GO" id="GO:0022841">
    <property type="term" value="F:potassium ion leak channel activity"/>
    <property type="evidence" value="ECO:0007669"/>
    <property type="project" value="TreeGrafter"/>
</dbReference>
<name>A0A2A5B2P8_9GAMM</name>
<keyword evidence="3 8" id="KW-0812">Transmembrane</keyword>
<accession>A0A2A5B2P8</accession>
<dbReference type="GO" id="GO:0015271">
    <property type="term" value="F:outward rectifier potassium channel activity"/>
    <property type="evidence" value="ECO:0007669"/>
    <property type="project" value="TreeGrafter"/>
</dbReference>
<dbReference type="Proteomes" id="UP000218327">
    <property type="component" value="Unassembled WGS sequence"/>
</dbReference>
<dbReference type="Pfam" id="PF07885">
    <property type="entry name" value="Ion_trans_2"/>
    <property type="match status" value="1"/>
</dbReference>
<evidence type="ECO:0000256" key="2">
    <source>
        <dbReference type="ARBA" id="ARBA00022448"/>
    </source>
</evidence>
<keyword evidence="5" id="KW-0406">Ion transport</keyword>
<dbReference type="GO" id="GO:0030322">
    <property type="term" value="P:stabilization of membrane potential"/>
    <property type="evidence" value="ECO:0007669"/>
    <property type="project" value="TreeGrafter"/>
</dbReference>
<keyword evidence="4 8" id="KW-1133">Transmembrane helix</keyword>
<evidence type="ECO:0000256" key="3">
    <source>
        <dbReference type="ARBA" id="ARBA00022692"/>
    </source>
</evidence>
<keyword evidence="6 8" id="KW-0472">Membrane</keyword>
<organism evidence="10 11">
    <name type="scientific">SAR86 cluster bacterium</name>
    <dbReference type="NCBI Taxonomy" id="2030880"/>
    <lineage>
        <taxon>Bacteria</taxon>
        <taxon>Pseudomonadati</taxon>
        <taxon>Pseudomonadota</taxon>
        <taxon>Gammaproteobacteria</taxon>
        <taxon>SAR86 cluster</taxon>
    </lineage>
</organism>
<protein>
    <submittedName>
        <fullName evidence="10">Ion channel protein</fullName>
    </submittedName>
</protein>
<evidence type="ECO:0000313" key="11">
    <source>
        <dbReference type="Proteomes" id="UP000218327"/>
    </source>
</evidence>
<evidence type="ECO:0000313" key="10">
    <source>
        <dbReference type="EMBL" id="PCJ25611.1"/>
    </source>
</evidence>
<comment type="caution">
    <text evidence="10">The sequence shown here is derived from an EMBL/GenBank/DDBJ whole genome shotgun (WGS) entry which is preliminary data.</text>
</comment>
<evidence type="ECO:0000256" key="6">
    <source>
        <dbReference type="ARBA" id="ARBA00023136"/>
    </source>
</evidence>
<evidence type="ECO:0000259" key="9">
    <source>
        <dbReference type="Pfam" id="PF07885"/>
    </source>
</evidence>
<keyword evidence="2" id="KW-0813">Transport</keyword>
<dbReference type="PANTHER" id="PTHR11003">
    <property type="entry name" value="POTASSIUM CHANNEL, SUBFAMILY K"/>
    <property type="match status" value="1"/>
</dbReference>
<sequence length="93" mass="10594">MSLTVTFLGQVVARLERWDKFDALYWSFITATTVGYGDIRPLKRSSKIISIFIAFTGIMFTGIVVAITVESTRVAFEQHVDQTVIDELEEQFQ</sequence>
<dbReference type="InterPro" id="IPR013099">
    <property type="entry name" value="K_chnl_dom"/>
</dbReference>
<proteinExistence type="predicted"/>
<dbReference type="GO" id="GO:0005886">
    <property type="term" value="C:plasma membrane"/>
    <property type="evidence" value="ECO:0007669"/>
    <property type="project" value="TreeGrafter"/>
</dbReference>
<feature type="transmembrane region" description="Helical" evidence="8">
    <location>
        <begin position="51"/>
        <end position="69"/>
    </location>
</feature>
<reference evidence="11" key="1">
    <citation type="submission" date="2017-08" db="EMBL/GenBank/DDBJ databases">
        <title>A dynamic microbial community with high functional redundancy inhabits the cold, oxic subseafloor aquifer.</title>
        <authorList>
            <person name="Tully B.J."/>
            <person name="Wheat C.G."/>
            <person name="Glazer B.T."/>
            <person name="Huber J.A."/>
        </authorList>
    </citation>
    <scope>NUCLEOTIDE SEQUENCE [LARGE SCALE GENOMIC DNA]</scope>
</reference>
<keyword evidence="7" id="KW-0407">Ion channel</keyword>
<gene>
    <name evidence="10" type="ORF">COA96_07250</name>
</gene>
<comment type="subcellular location">
    <subcellularLocation>
        <location evidence="1">Membrane</location>
        <topology evidence="1">Multi-pass membrane protein</topology>
    </subcellularLocation>
</comment>